<dbReference type="PANTHER" id="PTHR47338">
    <property type="entry name" value="ZN(II)2CYS6 TRANSCRIPTION FACTOR (EUROFUNG)-RELATED"/>
    <property type="match status" value="1"/>
</dbReference>
<dbReference type="CDD" id="cd00067">
    <property type="entry name" value="GAL4"/>
    <property type="match status" value="1"/>
</dbReference>
<evidence type="ECO:0000313" key="9">
    <source>
        <dbReference type="EMBL" id="KAJ7318942.1"/>
    </source>
</evidence>
<dbReference type="Pfam" id="PF00172">
    <property type="entry name" value="Zn_clus"/>
    <property type="match status" value="1"/>
</dbReference>
<dbReference type="InterPro" id="IPR036864">
    <property type="entry name" value="Zn2-C6_fun-type_DNA-bd_sf"/>
</dbReference>
<dbReference type="EMBL" id="JARIHO010000055">
    <property type="protein sequence ID" value="KAJ7318942.1"/>
    <property type="molecule type" value="Genomic_DNA"/>
</dbReference>
<dbReference type="SUPFAM" id="SSF57701">
    <property type="entry name" value="Zn2/Cys6 DNA-binding domain"/>
    <property type="match status" value="1"/>
</dbReference>
<comment type="caution">
    <text evidence="9">The sequence shown here is derived from an EMBL/GenBank/DDBJ whole genome shotgun (WGS) entry which is preliminary data.</text>
</comment>
<dbReference type="AlphaFoldDB" id="A0AAD6ZEC8"/>
<feature type="compositionally biased region" description="Low complexity" evidence="6">
    <location>
        <begin position="626"/>
        <end position="637"/>
    </location>
</feature>
<keyword evidence="10" id="KW-1185">Reference proteome</keyword>
<gene>
    <name evidence="9" type="ORF">DFH08DRAFT_970836</name>
</gene>
<dbReference type="Gene3D" id="4.10.240.10">
    <property type="entry name" value="Zn(2)-C6 fungal-type DNA-binding domain"/>
    <property type="match status" value="1"/>
</dbReference>
<dbReference type="PANTHER" id="PTHR47338:SF29">
    <property type="entry name" value="ZN(2)-C6 FUNGAL-TYPE DOMAIN-CONTAINING PROTEIN"/>
    <property type="match status" value="1"/>
</dbReference>
<dbReference type="GO" id="GO:0000981">
    <property type="term" value="F:DNA-binding transcription factor activity, RNA polymerase II-specific"/>
    <property type="evidence" value="ECO:0007669"/>
    <property type="project" value="InterPro"/>
</dbReference>
<evidence type="ECO:0000256" key="5">
    <source>
        <dbReference type="ARBA" id="ARBA00023242"/>
    </source>
</evidence>
<feature type="compositionally biased region" description="Low complexity" evidence="6">
    <location>
        <begin position="98"/>
        <end position="113"/>
    </location>
</feature>
<dbReference type="GO" id="GO:0005634">
    <property type="term" value="C:nucleus"/>
    <property type="evidence" value="ECO:0007669"/>
    <property type="project" value="UniProtKB-SubCell"/>
</dbReference>
<evidence type="ECO:0000256" key="3">
    <source>
        <dbReference type="ARBA" id="ARBA00023015"/>
    </source>
</evidence>
<evidence type="ECO:0000256" key="6">
    <source>
        <dbReference type="SAM" id="MobiDB-lite"/>
    </source>
</evidence>
<sequence>MNCRFLKIKCDGIKPICGPCRKHPKDDECEYSDGPAKSRTKALEDTVQRLEVRLHELEHPEDAVASVTLYDPYAPPPQLTMSSRSLPTTSYRSQEYAPSSPFSSPSPRTTTPTYGHGSSPLVNYDSRFELTSSSLESDWNLCSSSLESDWNLCEVFLQIFRPHASEFGFFLHWSRYIQSTLQSFLPDGTIQNSSALLNTLYMWGAHLSSDRQREMYFKTKALQSVATDLTPQSFLHTLQAEVLLSHFFFRTGLFLEARAHTATAVALALGAGLHQIRSLNHPDVPVLEITEESDQEIRLRAPTDAVEEGERINGFWAVFMLQKNLCVTLEPPARVCGVFEVAGIQIDTPWPLEMDDYKQGLLTCDIHGDWTVRNFLQQTATPSYHERSSITALNVKACILLHRAVYMHGQYRPDVPEMEAQSWWTAFGAVDQLINSLRPKLPDFAAQLQIQGRDPGSARTILLTRSLLNAATIKLHSIFSTDSTSRQNCLAAARDMFRFGGTNPQGLGYLNPMMGTVWMTACSVLIGELRRIRATADSQVTSEPEREKEMLESLHDGLDALSAFASGSLLMRHQLTQVQESIGGEDSGGLTRPSTETLDHRAQHLEDMPRSSQFPEQQHSLPSVTRYEPYPSLPSRYRSSRHHYNGSRASSLNGFSDAGSEYESHGSSLSSSRREWNLPSYDLPAHQLILKELVGLNISVLLP</sequence>
<proteinExistence type="predicted"/>
<dbReference type="GO" id="GO:0008270">
    <property type="term" value="F:zinc ion binding"/>
    <property type="evidence" value="ECO:0007669"/>
    <property type="project" value="InterPro"/>
</dbReference>
<feature type="compositionally biased region" description="Polar residues" evidence="6">
    <location>
        <begin position="610"/>
        <end position="623"/>
    </location>
</feature>
<dbReference type="GO" id="GO:0003677">
    <property type="term" value="F:DNA binding"/>
    <property type="evidence" value="ECO:0007669"/>
    <property type="project" value="InterPro"/>
</dbReference>
<protein>
    <recommendedName>
        <fullName evidence="11">Transcription factor domain-containing protein</fullName>
    </recommendedName>
</protein>
<dbReference type="InterPro" id="IPR007219">
    <property type="entry name" value="XnlR_reg_dom"/>
</dbReference>
<dbReference type="InterPro" id="IPR050815">
    <property type="entry name" value="TF_fung"/>
</dbReference>
<comment type="subcellular location">
    <subcellularLocation>
        <location evidence="1">Nucleus</location>
    </subcellularLocation>
</comment>
<feature type="domain" description="Xylanolytic transcriptional activator regulatory" evidence="8">
    <location>
        <begin position="183"/>
        <end position="327"/>
    </location>
</feature>
<feature type="compositionally biased region" description="Polar residues" evidence="6">
    <location>
        <begin position="79"/>
        <end position="97"/>
    </location>
</feature>
<feature type="region of interest" description="Disordered" evidence="6">
    <location>
        <begin position="78"/>
        <end position="118"/>
    </location>
</feature>
<organism evidence="9 10">
    <name type="scientific">Mycena albidolilacea</name>
    <dbReference type="NCBI Taxonomy" id="1033008"/>
    <lineage>
        <taxon>Eukaryota</taxon>
        <taxon>Fungi</taxon>
        <taxon>Dikarya</taxon>
        <taxon>Basidiomycota</taxon>
        <taxon>Agaricomycotina</taxon>
        <taxon>Agaricomycetes</taxon>
        <taxon>Agaricomycetidae</taxon>
        <taxon>Agaricales</taxon>
        <taxon>Marasmiineae</taxon>
        <taxon>Mycenaceae</taxon>
        <taxon>Mycena</taxon>
    </lineage>
</organism>
<keyword evidence="3" id="KW-0805">Transcription regulation</keyword>
<reference evidence="9" key="1">
    <citation type="submission" date="2023-03" db="EMBL/GenBank/DDBJ databases">
        <title>Massive genome expansion in bonnet fungi (Mycena s.s.) driven by repeated elements and novel gene families across ecological guilds.</title>
        <authorList>
            <consortium name="Lawrence Berkeley National Laboratory"/>
            <person name="Harder C.B."/>
            <person name="Miyauchi S."/>
            <person name="Viragh M."/>
            <person name="Kuo A."/>
            <person name="Thoen E."/>
            <person name="Andreopoulos B."/>
            <person name="Lu D."/>
            <person name="Skrede I."/>
            <person name="Drula E."/>
            <person name="Henrissat B."/>
            <person name="Morin E."/>
            <person name="Kohler A."/>
            <person name="Barry K."/>
            <person name="LaButti K."/>
            <person name="Morin E."/>
            <person name="Salamov A."/>
            <person name="Lipzen A."/>
            <person name="Mereny Z."/>
            <person name="Hegedus B."/>
            <person name="Baldrian P."/>
            <person name="Stursova M."/>
            <person name="Weitz H."/>
            <person name="Taylor A."/>
            <person name="Grigoriev I.V."/>
            <person name="Nagy L.G."/>
            <person name="Martin F."/>
            <person name="Kauserud H."/>
        </authorList>
    </citation>
    <scope>NUCLEOTIDE SEQUENCE</scope>
    <source>
        <strain evidence="9">CBHHK002</strain>
    </source>
</reference>
<dbReference type="InterPro" id="IPR001138">
    <property type="entry name" value="Zn2Cys6_DnaBD"/>
</dbReference>
<evidence type="ECO:0000259" key="7">
    <source>
        <dbReference type="Pfam" id="PF00172"/>
    </source>
</evidence>
<evidence type="ECO:0000256" key="1">
    <source>
        <dbReference type="ARBA" id="ARBA00004123"/>
    </source>
</evidence>
<dbReference type="CDD" id="cd12148">
    <property type="entry name" value="fungal_TF_MHR"/>
    <property type="match status" value="1"/>
</dbReference>
<feature type="domain" description="Zn(2)-C6 fungal-type" evidence="7">
    <location>
        <begin position="2"/>
        <end position="34"/>
    </location>
</feature>
<evidence type="ECO:0000313" key="10">
    <source>
        <dbReference type="Proteomes" id="UP001218218"/>
    </source>
</evidence>
<dbReference type="Pfam" id="PF04082">
    <property type="entry name" value="Fungal_trans"/>
    <property type="match status" value="1"/>
</dbReference>
<feature type="compositionally biased region" description="Low complexity" evidence="6">
    <location>
        <begin position="659"/>
        <end position="671"/>
    </location>
</feature>
<keyword evidence="5" id="KW-0539">Nucleus</keyword>
<feature type="region of interest" description="Disordered" evidence="6">
    <location>
        <begin position="607"/>
        <end position="674"/>
    </location>
</feature>
<evidence type="ECO:0008006" key="11">
    <source>
        <dbReference type="Google" id="ProtNLM"/>
    </source>
</evidence>
<evidence type="ECO:0000256" key="4">
    <source>
        <dbReference type="ARBA" id="ARBA00023163"/>
    </source>
</evidence>
<evidence type="ECO:0000259" key="8">
    <source>
        <dbReference type="Pfam" id="PF04082"/>
    </source>
</evidence>
<evidence type="ECO:0000256" key="2">
    <source>
        <dbReference type="ARBA" id="ARBA00022723"/>
    </source>
</evidence>
<name>A0AAD6ZEC8_9AGAR</name>
<dbReference type="GO" id="GO:0006351">
    <property type="term" value="P:DNA-templated transcription"/>
    <property type="evidence" value="ECO:0007669"/>
    <property type="project" value="InterPro"/>
</dbReference>
<keyword evidence="4" id="KW-0804">Transcription</keyword>
<dbReference type="Proteomes" id="UP001218218">
    <property type="component" value="Unassembled WGS sequence"/>
</dbReference>
<accession>A0AAD6ZEC8</accession>
<keyword evidence="2" id="KW-0479">Metal-binding</keyword>